<feature type="signal peptide" evidence="1">
    <location>
        <begin position="1"/>
        <end position="23"/>
    </location>
</feature>
<accession>A0A7W7ZZT6</accession>
<comment type="caution">
    <text evidence="2">The sequence shown here is derived from an EMBL/GenBank/DDBJ whole genome shotgun (WGS) entry which is preliminary data.</text>
</comment>
<dbReference type="Gene3D" id="2.50.20.20">
    <property type="match status" value="1"/>
</dbReference>
<name>A0A7W7ZZT6_9ACTN</name>
<dbReference type="AlphaFoldDB" id="A0A7W7ZZT6"/>
<dbReference type="Proteomes" id="UP000568380">
    <property type="component" value="Unassembled WGS sequence"/>
</dbReference>
<protein>
    <recommendedName>
        <fullName evidence="4">LppX_LprAFG lipoprotein</fullName>
    </recommendedName>
</protein>
<proteinExistence type="predicted"/>
<keyword evidence="1" id="KW-0732">Signal</keyword>
<feature type="chain" id="PRO_5030760380" description="LppX_LprAFG lipoprotein" evidence="1">
    <location>
        <begin position="24"/>
        <end position="257"/>
    </location>
</feature>
<organism evidence="2 3">
    <name type="scientific">Nonomuraea endophytica</name>
    <dbReference type="NCBI Taxonomy" id="714136"/>
    <lineage>
        <taxon>Bacteria</taxon>
        <taxon>Bacillati</taxon>
        <taxon>Actinomycetota</taxon>
        <taxon>Actinomycetes</taxon>
        <taxon>Streptosporangiales</taxon>
        <taxon>Streptosporangiaceae</taxon>
        <taxon>Nonomuraea</taxon>
    </lineage>
</organism>
<dbReference type="RefSeq" id="WP_184959694.1">
    <property type="nucleotide sequence ID" value="NZ_JACHIN010000002.1"/>
</dbReference>
<dbReference type="EMBL" id="JACHIN010000002">
    <property type="protein sequence ID" value="MBB5076266.1"/>
    <property type="molecule type" value="Genomic_DNA"/>
</dbReference>
<evidence type="ECO:0000313" key="3">
    <source>
        <dbReference type="Proteomes" id="UP000568380"/>
    </source>
</evidence>
<gene>
    <name evidence="2" type="ORF">HNR40_001730</name>
</gene>
<evidence type="ECO:0000313" key="2">
    <source>
        <dbReference type="EMBL" id="MBB5076266.1"/>
    </source>
</evidence>
<evidence type="ECO:0008006" key="4">
    <source>
        <dbReference type="Google" id="ProtNLM"/>
    </source>
</evidence>
<keyword evidence="3" id="KW-1185">Reference proteome</keyword>
<evidence type="ECO:0000256" key="1">
    <source>
        <dbReference type="SAM" id="SignalP"/>
    </source>
</evidence>
<reference evidence="2 3" key="1">
    <citation type="submission" date="2020-08" db="EMBL/GenBank/DDBJ databases">
        <title>Genomic Encyclopedia of Type Strains, Phase IV (KMG-IV): sequencing the most valuable type-strain genomes for metagenomic binning, comparative biology and taxonomic classification.</title>
        <authorList>
            <person name="Goeker M."/>
        </authorList>
    </citation>
    <scope>NUCLEOTIDE SEQUENCE [LARGE SCALE GENOMIC DNA]</scope>
    <source>
        <strain evidence="2 3">DSM 45385</strain>
    </source>
</reference>
<sequence length="257" mass="27069">MKKMIAAIAAAGALVAGALPAQAAPKDPVGVLKSLMKPGAGVRFSDITMMSADGGSVDLVKRKGVFAFGKKGFAAYDITSRIVSPTIEMTDSRKPERVIGMGKDLYLNGGGWAEDMPKGKTWFKTKNVLMGAGGYGFFGQVINPAELGTLSALVKRAKRSGNAYTGKVTLKELHKISPWFASTILARRDTTPVEYTINVAPSGLVTKVTSTYAAAAVVSFPGLEDETFTAVSTFTGWGKKVSVKAPDPALVTTKLKD</sequence>